<organism evidence="4">
    <name type="scientific">Echinostoma caproni</name>
    <dbReference type="NCBI Taxonomy" id="27848"/>
    <lineage>
        <taxon>Eukaryota</taxon>
        <taxon>Metazoa</taxon>
        <taxon>Spiralia</taxon>
        <taxon>Lophotrochozoa</taxon>
        <taxon>Platyhelminthes</taxon>
        <taxon>Trematoda</taxon>
        <taxon>Digenea</taxon>
        <taxon>Plagiorchiida</taxon>
        <taxon>Echinostomata</taxon>
        <taxon>Echinostomatoidea</taxon>
        <taxon>Echinostomatidae</taxon>
        <taxon>Echinostoma</taxon>
    </lineage>
</organism>
<sequence length="171" mass="18660">MLTTIPNSANTISRLRVELERVIRERDRLAQLVRVANENGQYKTNPPDRQDNTAHSSPAIRPCMGLGQRMAQSKLGGSMDSSAFVKGIPDELTGRTGSLGSCPTQSRTSNWKSECDSITAASKPMRHDYCAACHPAFPNLPPLLKKNQTPIEIRSVPSAEIIGCQAAKPYL</sequence>
<evidence type="ECO:0000256" key="1">
    <source>
        <dbReference type="SAM" id="MobiDB-lite"/>
    </source>
</evidence>
<dbReference type="EMBL" id="UZAN01043484">
    <property type="protein sequence ID" value="VDP78480.1"/>
    <property type="molecule type" value="Genomic_DNA"/>
</dbReference>
<dbReference type="AlphaFoldDB" id="A0A183AHP5"/>
<proteinExistence type="predicted"/>
<evidence type="ECO:0000313" key="3">
    <source>
        <dbReference type="Proteomes" id="UP000272942"/>
    </source>
</evidence>
<dbReference type="Proteomes" id="UP000272942">
    <property type="component" value="Unassembled WGS sequence"/>
</dbReference>
<protein>
    <submittedName>
        <fullName evidence="4">Periplasmic nitrate reductase, electron transfer subunit</fullName>
    </submittedName>
</protein>
<evidence type="ECO:0000313" key="4">
    <source>
        <dbReference type="WBParaSite" id="ECPE_0000649301-mRNA-1"/>
    </source>
</evidence>
<keyword evidence="3" id="KW-1185">Reference proteome</keyword>
<reference evidence="2 3" key="2">
    <citation type="submission" date="2018-11" db="EMBL/GenBank/DDBJ databases">
        <authorList>
            <consortium name="Pathogen Informatics"/>
        </authorList>
    </citation>
    <scope>NUCLEOTIDE SEQUENCE [LARGE SCALE GENOMIC DNA]</scope>
    <source>
        <strain evidence="2 3">Egypt</strain>
    </source>
</reference>
<evidence type="ECO:0000313" key="2">
    <source>
        <dbReference type="EMBL" id="VDP78480.1"/>
    </source>
</evidence>
<name>A0A183AHP5_9TREM</name>
<reference evidence="4" key="1">
    <citation type="submission" date="2016-06" db="UniProtKB">
        <authorList>
            <consortium name="WormBaseParasite"/>
        </authorList>
    </citation>
    <scope>IDENTIFICATION</scope>
</reference>
<accession>A0A183AHP5</accession>
<dbReference type="WBParaSite" id="ECPE_0000649301-mRNA-1">
    <property type="protein sequence ID" value="ECPE_0000649301-mRNA-1"/>
    <property type="gene ID" value="ECPE_0000649301"/>
</dbReference>
<feature type="region of interest" description="Disordered" evidence="1">
    <location>
        <begin position="37"/>
        <end position="62"/>
    </location>
</feature>
<gene>
    <name evidence="2" type="ORF">ECPE_LOCUS6480</name>
</gene>